<accession>A0ABS4CHG5</accession>
<dbReference type="PANTHER" id="PTHR30474">
    <property type="entry name" value="CELL CYCLE PROTEIN"/>
    <property type="match status" value="1"/>
</dbReference>
<dbReference type="Pfam" id="PF01098">
    <property type="entry name" value="FTSW_RODA_SPOVE"/>
    <property type="match status" value="1"/>
</dbReference>
<dbReference type="EMBL" id="JAEDXU010000003">
    <property type="protein sequence ID" value="MBP1046065.1"/>
    <property type="molecule type" value="Genomic_DNA"/>
</dbReference>
<protein>
    <submittedName>
        <fullName evidence="7">FtsW/RodA/SpoVE family cell cycle protein</fullName>
    </submittedName>
</protein>
<gene>
    <name evidence="7" type="ORF">I6N96_07200</name>
</gene>
<keyword evidence="8" id="KW-1185">Reference proteome</keyword>
<feature type="transmembrane region" description="Helical" evidence="6">
    <location>
        <begin position="200"/>
        <end position="218"/>
    </location>
</feature>
<organism evidence="7 8">
    <name type="scientific">Enterococcus larvae</name>
    <dbReference type="NCBI Taxonomy" id="2794352"/>
    <lineage>
        <taxon>Bacteria</taxon>
        <taxon>Bacillati</taxon>
        <taxon>Bacillota</taxon>
        <taxon>Bacilli</taxon>
        <taxon>Lactobacillales</taxon>
        <taxon>Enterococcaceae</taxon>
        <taxon>Enterococcus</taxon>
    </lineage>
</organism>
<evidence type="ECO:0000256" key="1">
    <source>
        <dbReference type="ARBA" id="ARBA00004141"/>
    </source>
</evidence>
<comment type="subcellular location">
    <subcellularLocation>
        <location evidence="1">Membrane</location>
        <topology evidence="1">Multi-pass membrane protein</topology>
    </subcellularLocation>
</comment>
<name>A0ABS4CHG5_9ENTE</name>
<dbReference type="PANTHER" id="PTHR30474:SF1">
    <property type="entry name" value="PEPTIDOGLYCAN GLYCOSYLTRANSFERASE MRDB"/>
    <property type="match status" value="1"/>
</dbReference>
<evidence type="ECO:0000256" key="3">
    <source>
        <dbReference type="ARBA" id="ARBA00022960"/>
    </source>
</evidence>
<evidence type="ECO:0000256" key="4">
    <source>
        <dbReference type="ARBA" id="ARBA00022989"/>
    </source>
</evidence>
<feature type="transmembrane region" description="Helical" evidence="6">
    <location>
        <begin position="322"/>
        <end position="340"/>
    </location>
</feature>
<feature type="transmembrane region" description="Helical" evidence="6">
    <location>
        <begin position="292"/>
        <end position="310"/>
    </location>
</feature>
<dbReference type="Proteomes" id="UP000673375">
    <property type="component" value="Unassembled WGS sequence"/>
</dbReference>
<feature type="transmembrane region" description="Helical" evidence="6">
    <location>
        <begin position="112"/>
        <end position="131"/>
    </location>
</feature>
<keyword evidence="4 6" id="KW-1133">Transmembrane helix</keyword>
<evidence type="ECO:0000313" key="7">
    <source>
        <dbReference type="EMBL" id="MBP1046065.1"/>
    </source>
</evidence>
<feature type="transmembrane region" description="Helical" evidence="6">
    <location>
        <begin position="49"/>
        <end position="69"/>
    </location>
</feature>
<feature type="transmembrane region" description="Helical" evidence="6">
    <location>
        <begin position="175"/>
        <end position="193"/>
    </location>
</feature>
<dbReference type="RefSeq" id="WP_209556890.1">
    <property type="nucleotide sequence ID" value="NZ_JAEDXU010000003.1"/>
</dbReference>
<dbReference type="InterPro" id="IPR001182">
    <property type="entry name" value="FtsW/RodA"/>
</dbReference>
<keyword evidence="2 6" id="KW-0812">Transmembrane</keyword>
<evidence type="ECO:0000256" key="6">
    <source>
        <dbReference type="SAM" id="Phobius"/>
    </source>
</evidence>
<feature type="transmembrane region" description="Helical" evidence="6">
    <location>
        <begin position="360"/>
        <end position="381"/>
    </location>
</feature>
<evidence type="ECO:0000256" key="5">
    <source>
        <dbReference type="ARBA" id="ARBA00023136"/>
    </source>
</evidence>
<reference evidence="7 8" key="1">
    <citation type="submission" date="2020-12" db="EMBL/GenBank/DDBJ databases">
        <title>Vagococcus allomyrinae sp. nov. and Enterococcus lavae sp. nov., isolated from the larvae of Allomyrina dichotoma.</title>
        <authorList>
            <person name="Lee S.D."/>
        </authorList>
    </citation>
    <scope>NUCLEOTIDE SEQUENCE [LARGE SCALE GENOMIC DNA]</scope>
    <source>
        <strain evidence="7 8">BWM-S5</strain>
    </source>
</reference>
<comment type="caution">
    <text evidence="7">The sequence shown here is derived from an EMBL/GenBank/DDBJ whole genome shotgun (WGS) entry which is preliminary data.</text>
</comment>
<evidence type="ECO:0000313" key="8">
    <source>
        <dbReference type="Proteomes" id="UP000673375"/>
    </source>
</evidence>
<proteinExistence type="predicted"/>
<evidence type="ECO:0000256" key="2">
    <source>
        <dbReference type="ARBA" id="ARBA00022692"/>
    </source>
</evidence>
<feature type="transmembrane region" description="Helical" evidence="6">
    <location>
        <begin position="151"/>
        <end position="169"/>
    </location>
</feature>
<dbReference type="InterPro" id="IPR018365">
    <property type="entry name" value="Cell_cycle_FtsW-rel_CS"/>
</dbReference>
<feature type="transmembrane region" description="Helical" evidence="6">
    <location>
        <begin position="12"/>
        <end position="29"/>
    </location>
</feature>
<sequence length="404" mass="45473">MEKEQKELMNYALLLPVFLLIIVGFIVQYGAFEADPTAVDTVGLLKKQLLWTVIGTIGMLITLLIPLSVLWKSAPFIYGFSLLFMLLLVWYYDPVMASITSTRRWLRLGPFSFQPSEFMKIGYILVLAMIVTTDRRRNNPSKSVVKNDINLLLKMAAVSLPVWGLMFYQKDFGTSLVFLSIFMGMLIVSGCSWKILGTGVGLLSLLGGSAILLIFTEWGQKLLKLLHFQAYQFQRIEVWLNPFDYADSIGYQQARGITAIGSGGMFGKGLTNLEVHVPVRESDMIFTVVGEAYGFVGSTFLLLLFFYLIYQMLICTMNANKEFYAYVTTGVIMYFLFHIIENIGAAVGLLPLTGIPLPFLSQGGTAYLANFIAVGLVLSMYDQKKWLEKYLPSKRQSNKKHIED</sequence>
<dbReference type="PROSITE" id="PS00428">
    <property type="entry name" value="FTSW_RODA_SPOVE"/>
    <property type="match status" value="1"/>
</dbReference>
<keyword evidence="5 6" id="KW-0472">Membrane</keyword>
<keyword evidence="3" id="KW-0133">Cell shape</keyword>
<feature type="transmembrane region" description="Helical" evidence="6">
    <location>
        <begin position="76"/>
        <end position="92"/>
    </location>
</feature>